<accession>A0A1B9GCP7</accession>
<evidence type="ECO:0000256" key="1">
    <source>
        <dbReference type="SAM" id="MobiDB-lite"/>
    </source>
</evidence>
<proteinExistence type="predicted"/>
<dbReference type="OrthoDB" id="654211at2759"/>
<organism evidence="4">
    <name type="scientific">Kwoniella bestiolae CBS 10118</name>
    <dbReference type="NCBI Taxonomy" id="1296100"/>
    <lineage>
        <taxon>Eukaryota</taxon>
        <taxon>Fungi</taxon>
        <taxon>Dikarya</taxon>
        <taxon>Basidiomycota</taxon>
        <taxon>Agaricomycotina</taxon>
        <taxon>Tremellomycetes</taxon>
        <taxon>Tremellales</taxon>
        <taxon>Cryptococcaceae</taxon>
        <taxon>Kwoniella</taxon>
    </lineage>
</organism>
<name>A0A1B9GCP7_9TREE</name>
<reference evidence="5" key="4">
    <citation type="submission" date="2024-02" db="EMBL/GenBank/DDBJ databases">
        <title>Comparative genomics of Cryptococcus and Kwoniella reveals pathogenesis evolution and contrasting modes of karyotype evolution via chromosome fusion or intercentromeric recombination.</title>
        <authorList>
            <person name="Coelho M.A."/>
            <person name="David-Palma M."/>
            <person name="Shea T."/>
            <person name="Bowers K."/>
            <person name="McGinley-Smith S."/>
            <person name="Mohammad A.W."/>
            <person name="Gnirke A."/>
            <person name="Yurkov A.M."/>
            <person name="Nowrousian M."/>
            <person name="Sun S."/>
            <person name="Cuomo C.A."/>
            <person name="Heitman J."/>
        </authorList>
    </citation>
    <scope>NUCLEOTIDE SEQUENCE</scope>
    <source>
        <strain evidence="5">CBS 10118</strain>
    </source>
</reference>
<dbReference type="InterPro" id="IPR049049">
    <property type="entry name" value="Beta-AFase-like_GH127_C"/>
</dbReference>
<evidence type="ECO:0000313" key="5">
    <source>
        <dbReference type="EMBL" id="WVW79633.1"/>
    </source>
</evidence>
<reference evidence="4" key="3">
    <citation type="submission" date="2014-01" db="EMBL/GenBank/DDBJ databases">
        <title>Evolution of pathogenesis and genome organization in the Tremellales.</title>
        <authorList>
            <person name="Cuomo C."/>
            <person name="Litvintseva A."/>
            <person name="Heitman J."/>
            <person name="Chen Y."/>
            <person name="Sun S."/>
            <person name="Springer D."/>
            <person name="Dromer F."/>
            <person name="Young S."/>
            <person name="Zeng Q."/>
            <person name="Chapman S."/>
            <person name="Gujja S."/>
            <person name="Saif S."/>
            <person name="Birren B."/>
        </authorList>
    </citation>
    <scope>NUCLEOTIDE SEQUENCE</scope>
    <source>
        <strain evidence="4">CBS 10118</strain>
    </source>
</reference>
<dbReference type="SUPFAM" id="SSF48208">
    <property type="entry name" value="Six-hairpin glycosidases"/>
    <property type="match status" value="1"/>
</dbReference>
<evidence type="ECO:0000259" key="2">
    <source>
        <dbReference type="Pfam" id="PF07944"/>
    </source>
</evidence>
<feature type="region of interest" description="Disordered" evidence="1">
    <location>
        <begin position="1"/>
        <end position="21"/>
    </location>
</feature>
<dbReference type="EMBL" id="CP144541">
    <property type="protein sequence ID" value="WVW79633.1"/>
    <property type="molecule type" value="Genomic_DNA"/>
</dbReference>
<dbReference type="PANTHER" id="PTHR43465">
    <property type="entry name" value="DUF1680 DOMAIN PROTEIN (AFU_ORTHOLOGUE AFUA_1G08910)"/>
    <property type="match status" value="1"/>
</dbReference>
<dbReference type="STRING" id="1296100.A0A1B9GCP7"/>
<dbReference type="RefSeq" id="XP_019049864.1">
    <property type="nucleotide sequence ID" value="XM_019186986.1"/>
</dbReference>
<keyword evidence="6" id="KW-1185">Reference proteome</keyword>
<dbReference type="GeneID" id="30204682"/>
<reference evidence="5" key="2">
    <citation type="submission" date="2013-07" db="EMBL/GenBank/DDBJ databases">
        <authorList>
            <consortium name="The Broad Institute Genome Sequencing Platform"/>
            <person name="Cuomo C."/>
            <person name="Litvintseva A."/>
            <person name="Chen Y."/>
            <person name="Heitman J."/>
            <person name="Sun S."/>
            <person name="Springer D."/>
            <person name="Dromer F."/>
            <person name="Young S.K."/>
            <person name="Zeng Q."/>
            <person name="Gargeya S."/>
            <person name="Fitzgerald M."/>
            <person name="Abouelleil A."/>
            <person name="Alvarado L."/>
            <person name="Berlin A.M."/>
            <person name="Chapman S.B."/>
            <person name="Dewar J."/>
            <person name="Goldberg J."/>
            <person name="Griggs A."/>
            <person name="Gujja S."/>
            <person name="Hansen M."/>
            <person name="Howarth C."/>
            <person name="Imamovic A."/>
            <person name="Larimer J."/>
            <person name="McCowan C."/>
            <person name="Murphy C."/>
            <person name="Pearson M."/>
            <person name="Priest M."/>
            <person name="Roberts A."/>
            <person name="Saif S."/>
            <person name="Shea T."/>
            <person name="Sykes S."/>
            <person name="Wortman J."/>
            <person name="Nusbaum C."/>
            <person name="Birren B."/>
        </authorList>
    </citation>
    <scope>NUCLEOTIDE SEQUENCE</scope>
    <source>
        <strain evidence="5">CBS 10118</strain>
    </source>
</reference>
<reference evidence="4" key="1">
    <citation type="submission" date="2013-07" db="EMBL/GenBank/DDBJ databases">
        <title>The Genome Sequence of Cryptococcus bestiolae CBS10118.</title>
        <authorList>
            <consortium name="The Broad Institute Genome Sequencing Platform"/>
            <person name="Cuomo C."/>
            <person name="Litvintseva A."/>
            <person name="Chen Y."/>
            <person name="Heitman J."/>
            <person name="Sun S."/>
            <person name="Springer D."/>
            <person name="Dromer F."/>
            <person name="Young S.K."/>
            <person name="Zeng Q."/>
            <person name="Gargeya S."/>
            <person name="Fitzgerald M."/>
            <person name="Abouelleil A."/>
            <person name="Alvarado L."/>
            <person name="Berlin A.M."/>
            <person name="Chapman S.B."/>
            <person name="Dewar J."/>
            <person name="Goldberg J."/>
            <person name="Griggs A."/>
            <person name="Gujja S."/>
            <person name="Hansen M."/>
            <person name="Howarth C."/>
            <person name="Imamovic A."/>
            <person name="Larimer J."/>
            <person name="McCowan C."/>
            <person name="Murphy C."/>
            <person name="Pearson M."/>
            <person name="Priest M."/>
            <person name="Roberts A."/>
            <person name="Saif S."/>
            <person name="Shea T."/>
            <person name="Sykes S."/>
            <person name="Wortman J."/>
            <person name="Nusbaum C."/>
            <person name="Birren B."/>
        </authorList>
    </citation>
    <scope>NUCLEOTIDE SEQUENCE [LARGE SCALE GENOMIC DNA]</scope>
    <source>
        <strain evidence="4">CBS 10118</strain>
    </source>
</reference>
<dbReference type="VEuPathDB" id="FungiDB:I302_00283"/>
<feature type="domain" description="Non-reducing end beta-L-arabinofuranosidase-like GH127 catalytic" evidence="2">
    <location>
        <begin position="49"/>
        <end position="460"/>
    </location>
</feature>
<feature type="compositionally biased region" description="Low complexity" evidence="1">
    <location>
        <begin position="7"/>
        <end position="21"/>
    </location>
</feature>
<dbReference type="AlphaFoldDB" id="A0A1B9GCP7"/>
<evidence type="ECO:0000313" key="6">
    <source>
        <dbReference type="Proteomes" id="UP000092730"/>
    </source>
</evidence>
<feature type="domain" description="Non-reducing end beta-L-arabinofuranosidase-like GH127 C-terminal" evidence="3">
    <location>
        <begin position="577"/>
        <end position="688"/>
    </location>
</feature>
<sequence length="706" mass="79639">MGQVKVNGHTNGHNGLNGVNGHSKEDYSSFLTRHRPQETYSLTSIEPESFYGKLRTLYANKVLKTQLEQLKKQGSYDAFKLKWHPVYDVRRLYGGKARTDGIPPSLFWESDVGKWIEGACYFLSSPNAKRFSHACEFDAAIQELVDMIEKAQQPDGYLNIYFTAVDQEGRFKNLRDLHEMYNAGHLLEAALAHYRYTGSRQFIDVMIKNVECFMNQFGPAENQLHGYPGHPEFELAILRLYSLTQDRKHLEFAKYLLEARGVKRDDQNGETYFVWEAKQRKDEIVAPTMDTIEDVWYHQAHKPIHDQEDVLGHSVRAFYLLTAAADLGGAFLNDAKRLWSDAVDNKMYATGGFGTEPRFEGFSPIPHHLPQSTGEGGCYAETCASIAVMMTSERILSHELSGKIRDVLELCLLNNTLGGGNLEGNQFSYANKQASWGNEDEIRHDWFEVCCCPGNVSRQLGMLGGYTWSVDLDEDKKTINLNIYLLLSATRTIPLPNNQSATVTMKSDMPWNGATQWDFKAPEGWKWNVRLPKPDYAENIKVSESTEEVQPGFLTLSLASTSSLTQSFNMPIRLLAPHIATGQDTLTVARGPIVYTAEAYDNEAIEAAYKHFEGVGITSNTTFTEIEEIIHGIPVILLQADQSAYALNELKDDQAYRVVGKDHLARSWRKLDKGIKFVPWFARANRGGKGHLRTAFLRADEALAQS</sequence>
<dbReference type="KEGG" id="kbi:30204682"/>
<dbReference type="InterPro" id="IPR012878">
    <property type="entry name" value="Beta-AFase-like_GH127_cat"/>
</dbReference>
<dbReference type="Pfam" id="PF20737">
    <property type="entry name" value="Glyco_hydro127C"/>
    <property type="match status" value="1"/>
</dbReference>
<dbReference type="GO" id="GO:0005975">
    <property type="term" value="P:carbohydrate metabolic process"/>
    <property type="evidence" value="ECO:0007669"/>
    <property type="project" value="InterPro"/>
</dbReference>
<evidence type="ECO:0000259" key="3">
    <source>
        <dbReference type="Pfam" id="PF20737"/>
    </source>
</evidence>
<dbReference type="Pfam" id="PF07944">
    <property type="entry name" value="Beta-AFase-like_GH127_cat"/>
    <property type="match status" value="1"/>
</dbReference>
<dbReference type="InterPro" id="IPR008928">
    <property type="entry name" value="6-hairpin_glycosidase_sf"/>
</dbReference>
<gene>
    <name evidence="4" type="ORF">I302_00283</name>
    <name evidence="5" type="ORF">I302_101602</name>
</gene>
<dbReference type="PANTHER" id="PTHR43465:SF2">
    <property type="entry name" value="DUF1680 DOMAIN PROTEIN (AFU_ORTHOLOGUE AFUA_1G08910)"/>
    <property type="match status" value="1"/>
</dbReference>
<protein>
    <submittedName>
        <fullName evidence="4">Uncharacterized protein</fullName>
    </submittedName>
</protein>
<evidence type="ECO:0000313" key="4">
    <source>
        <dbReference type="EMBL" id="OCF28794.1"/>
    </source>
</evidence>
<dbReference type="EMBL" id="KI894018">
    <property type="protein sequence ID" value="OCF28794.1"/>
    <property type="molecule type" value="Genomic_DNA"/>
</dbReference>
<dbReference type="Proteomes" id="UP000092730">
    <property type="component" value="Chromosome 1"/>
</dbReference>
<dbReference type="InterPro" id="IPR049174">
    <property type="entry name" value="Beta-AFase-like"/>
</dbReference>